<dbReference type="PATRIC" id="fig|1434107.4.peg.3976"/>
<dbReference type="HOGENOM" id="CLU_094511_2_0_2"/>
<dbReference type="HAMAP" id="MF_00674">
    <property type="entry name" value="UPF0251"/>
    <property type="match status" value="1"/>
</dbReference>
<evidence type="ECO:0000313" key="5">
    <source>
        <dbReference type="Proteomes" id="UP000033066"/>
    </source>
</evidence>
<dbReference type="PANTHER" id="PTHR37478:SF2">
    <property type="entry name" value="UPF0251 PROTEIN TK0562"/>
    <property type="match status" value="1"/>
</dbReference>
<dbReference type="GO" id="GO:0003677">
    <property type="term" value="F:DNA binding"/>
    <property type="evidence" value="ECO:0007669"/>
    <property type="project" value="UniProtKB-KW"/>
</dbReference>
<evidence type="ECO:0000256" key="1">
    <source>
        <dbReference type="ARBA" id="ARBA00009350"/>
    </source>
</evidence>
<keyword evidence="5" id="KW-1185">Reference proteome</keyword>
<feature type="compositionally biased region" description="Basic and acidic residues" evidence="3">
    <location>
        <begin position="111"/>
        <end position="121"/>
    </location>
</feature>
<keyword evidence="4" id="KW-0238">DNA-binding</keyword>
<dbReference type="InterPro" id="IPR002852">
    <property type="entry name" value="UPF0251"/>
</dbReference>
<sequence>MKKCRGRPKCPRRVEQTPDITYFKPRGVPLADLEVVSITVEELEALRLVDVEGLRQEDAAIRVGISRRAFWEDLKAARMKIALALSTGKAIEIKGGNYISADSTDNSEDADNIKEKSENWE</sequence>
<dbReference type="Proteomes" id="UP000033066">
    <property type="component" value="Chromosome"/>
</dbReference>
<protein>
    <recommendedName>
        <fullName evidence="2">UPF0251 protein MSBR3_3153</fullName>
    </recommendedName>
</protein>
<dbReference type="Pfam" id="PF02001">
    <property type="entry name" value="DUF134"/>
    <property type="match status" value="1"/>
</dbReference>
<dbReference type="STRING" id="1434107.MSBR3_3153"/>
<reference evidence="4" key="1">
    <citation type="submission" date="2014-07" db="EMBL/GenBank/DDBJ databases">
        <title>Methanogenic archaea and the global carbon cycle.</title>
        <authorList>
            <person name="Henriksen J.R."/>
            <person name="Luke J."/>
            <person name="Reinhart S."/>
            <person name="Benedict M.N."/>
            <person name="Youngblut N.D."/>
            <person name="Metcalf M.E."/>
            <person name="Whitaker R.J."/>
            <person name="Metcalf W.W."/>
        </authorList>
    </citation>
    <scope>NUCLEOTIDE SEQUENCE [LARGE SCALE GENOMIC DNA]</scope>
    <source>
        <strain evidence="4">3</strain>
    </source>
</reference>
<dbReference type="EMBL" id="CP009517">
    <property type="protein sequence ID" value="AKB83731.1"/>
    <property type="molecule type" value="Genomic_DNA"/>
</dbReference>
<dbReference type="KEGG" id="mbak:MSBR3_3153"/>
<dbReference type="AlphaFoldDB" id="A0A0E3SMY2"/>
<dbReference type="Gene3D" id="1.10.10.10">
    <property type="entry name" value="Winged helix-like DNA-binding domain superfamily/Winged helix DNA-binding domain"/>
    <property type="match status" value="1"/>
</dbReference>
<dbReference type="PANTHER" id="PTHR37478">
    <property type="match status" value="1"/>
</dbReference>
<gene>
    <name evidence="4" type="ORF">MSBR3_3153</name>
</gene>
<accession>A0A0E3SMY2</accession>
<dbReference type="GeneID" id="24790806"/>
<evidence type="ECO:0000256" key="2">
    <source>
        <dbReference type="HAMAP-Rule" id="MF_00674"/>
    </source>
</evidence>
<dbReference type="OrthoDB" id="74471at2157"/>
<evidence type="ECO:0000256" key="3">
    <source>
        <dbReference type="SAM" id="MobiDB-lite"/>
    </source>
</evidence>
<comment type="similarity">
    <text evidence="1 2">Belongs to the UPF0251 family.</text>
</comment>
<organism evidence="4 5">
    <name type="scientific">Methanosarcina barkeri 3</name>
    <dbReference type="NCBI Taxonomy" id="1434107"/>
    <lineage>
        <taxon>Archaea</taxon>
        <taxon>Methanobacteriati</taxon>
        <taxon>Methanobacteriota</taxon>
        <taxon>Stenosarchaea group</taxon>
        <taxon>Methanomicrobia</taxon>
        <taxon>Methanosarcinales</taxon>
        <taxon>Methanosarcinaceae</taxon>
        <taxon>Methanosarcina</taxon>
    </lineage>
</organism>
<name>A0A0E3SMY2_METBA</name>
<evidence type="ECO:0000313" key="4">
    <source>
        <dbReference type="EMBL" id="AKB83731.1"/>
    </source>
</evidence>
<feature type="region of interest" description="Disordered" evidence="3">
    <location>
        <begin position="97"/>
        <end position="121"/>
    </location>
</feature>
<dbReference type="RefSeq" id="WP_048109371.1">
    <property type="nucleotide sequence ID" value="NZ_CP009517.1"/>
</dbReference>
<dbReference type="InterPro" id="IPR036388">
    <property type="entry name" value="WH-like_DNA-bd_sf"/>
</dbReference>
<proteinExistence type="inferred from homology"/>